<evidence type="ECO:0000313" key="11">
    <source>
        <dbReference type="EMBL" id="ABD42272.1"/>
    </source>
</evidence>
<dbReference type="PANTHER" id="PTHR38011">
    <property type="entry name" value="DIHYDROFOLATE REDUCTASE FAMILY PROTEIN (AFU_ORTHOLOGUE AFUA_8G06820)"/>
    <property type="match status" value="1"/>
</dbReference>
<dbReference type="EnsemblBacteria" id="ABD42272">
    <property type="protein sequence ID" value="ABD42272"/>
    <property type="gene ID" value="Mhun_2575"/>
</dbReference>
<evidence type="ECO:0000256" key="9">
    <source>
        <dbReference type="NCBIfam" id="TIGR01508"/>
    </source>
</evidence>
<name>Q2FRX2_METHJ</name>
<dbReference type="GO" id="GO:0009231">
    <property type="term" value="P:riboflavin biosynthetic process"/>
    <property type="evidence" value="ECO:0007669"/>
    <property type="project" value="UniProtKB-UniPathway"/>
</dbReference>
<proteinExistence type="inferred from homology"/>
<dbReference type="KEGG" id="mhu:Mhun_2575"/>
<dbReference type="RefSeq" id="WP_011449529.1">
    <property type="nucleotide sequence ID" value="NC_007796.1"/>
</dbReference>
<dbReference type="GO" id="GO:0050661">
    <property type="term" value="F:NADP binding"/>
    <property type="evidence" value="ECO:0007669"/>
    <property type="project" value="InterPro"/>
</dbReference>
<evidence type="ECO:0000256" key="7">
    <source>
        <dbReference type="ARBA" id="ARBA00047550"/>
    </source>
</evidence>
<dbReference type="STRING" id="323259.Mhun_2575"/>
<dbReference type="OrthoDB" id="10178at2157"/>
<dbReference type="Pfam" id="PF01872">
    <property type="entry name" value="RibD_C"/>
    <property type="match status" value="1"/>
</dbReference>
<feature type="domain" description="Bacterial bifunctional deaminase-reductase C-terminal" evidence="10">
    <location>
        <begin position="3"/>
        <end position="197"/>
    </location>
</feature>
<evidence type="ECO:0000256" key="5">
    <source>
        <dbReference type="ARBA" id="ARBA00022857"/>
    </source>
</evidence>
<dbReference type="InterPro" id="IPR002734">
    <property type="entry name" value="RibDG_C"/>
</dbReference>
<dbReference type="UniPathway" id="UPA00275"/>
<evidence type="ECO:0000256" key="6">
    <source>
        <dbReference type="ARBA" id="ARBA00023002"/>
    </source>
</evidence>
<comment type="subunit">
    <text evidence="3">Homodimer.</text>
</comment>
<comment type="similarity">
    <text evidence="2">Belongs to the HTP reductase family.</text>
</comment>
<comment type="catalytic activity">
    <reaction evidence="8">
        <text>2,5-diamino-6-(1-D-ribitylamino)pyrimidin-4(3H)-one 5'-phosphate + NADP(+) = 2,5-diamino-6-(1-D-ribosylamino)pyrimidin-4(3H)-one 5'-phosphate + NADPH + H(+)</text>
        <dbReference type="Rhea" id="RHEA:27278"/>
        <dbReference type="ChEBI" id="CHEBI:15378"/>
        <dbReference type="ChEBI" id="CHEBI:57783"/>
        <dbReference type="ChEBI" id="CHEBI:58349"/>
        <dbReference type="ChEBI" id="CHEBI:58890"/>
        <dbReference type="ChEBI" id="CHEBI:59545"/>
        <dbReference type="EC" id="1.1.1.302"/>
    </reaction>
</comment>
<organism evidence="11 12">
    <name type="scientific">Methanospirillum hungatei JF-1 (strain ATCC 27890 / DSM 864 / NBRC 100397 / JF-1)</name>
    <dbReference type="NCBI Taxonomy" id="323259"/>
    <lineage>
        <taxon>Archaea</taxon>
        <taxon>Methanobacteriati</taxon>
        <taxon>Methanobacteriota</taxon>
        <taxon>Stenosarchaea group</taxon>
        <taxon>Methanomicrobia</taxon>
        <taxon>Methanomicrobiales</taxon>
        <taxon>Methanospirillaceae</taxon>
        <taxon>Methanospirillum</taxon>
    </lineage>
</organism>
<evidence type="ECO:0000313" key="12">
    <source>
        <dbReference type="Proteomes" id="UP000001941"/>
    </source>
</evidence>
<dbReference type="InterPro" id="IPR050765">
    <property type="entry name" value="Riboflavin_Biosynth_HTPR"/>
</dbReference>
<evidence type="ECO:0000256" key="2">
    <source>
        <dbReference type="ARBA" id="ARBA00009723"/>
    </source>
</evidence>
<dbReference type="GO" id="GO:0008703">
    <property type="term" value="F:5-amino-6-(5-phosphoribosylamino)uracil reductase activity"/>
    <property type="evidence" value="ECO:0007669"/>
    <property type="project" value="InterPro"/>
</dbReference>
<dbReference type="Gene3D" id="3.40.430.10">
    <property type="entry name" value="Dihydrofolate Reductase, subunit A"/>
    <property type="match status" value="1"/>
</dbReference>
<dbReference type="NCBIfam" id="TIGR00227">
    <property type="entry name" value="ribD_Cterm"/>
    <property type="match status" value="1"/>
</dbReference>
<dbReference type="FunCoup" id="Q2FRX2">
    <property type="interactions" value="98"/>
</dbReference>
<comment type="catalytic activity">
    <reaction evidence="7">
        <text>2,5-diamino-6-(1-D-ribitylamino)pyrimidin-4(3H)-one 5'-phosphate + NAD(+) = 2,5-diamino-6-(1-D-ribosylamino)pyrimidin-4(3H)-one 5'-phosphate + NADH + H(+)</text>
        <dbReference type="Rhea" id="RHEA:27274"/>
        <dbReference type="ChEBI" id="CHEBI:15378"/>
        <dbReference type="ChEBI" id="CHEBI:57540"/>
        <dbReference type="ChEBI" id="CHEBI:57945"/>
        <dbReference type="ChEBI" id="CHEBI:58890"/>
        <dbReference type="ChEBI" id="CHEBI:59545"/>
        <dbReference type="EC" id="1.1.1.302"/>
    </reaction>
</comment>
<dbReference type="SUPFAM" id="SSF53597">
    <property type="entry name" value="Dihydrofolate reductase-like"/>
    <property type="match status" value="1"/>
</dbReference>
<dbReference type="InParanoid" id="Q2FRX2"/>
<sequence>MRPYVIVNVAVSADGKLSTRERRQVKISGKEDFDRVDEIKAGCDAIMVGIGTVLADDPSLTIKSADRIAERVRNGKPEHPVRIVVDSQARTPPDAKILHKGPGLRIIAVSLAAPEENISALKNHAEIIQAGEVTVDLPVLLTKLAEKGIKRLMVEGGGTLIWGMLSAGLVDELTMFVGNIIIGGKDAPTLADGTGYVLESDFPVLERMDVIPMEEGVLIHWKVRK</sequence>
<dbReference type="EC" id="1.1.1.302" evidence="9"/>
<dbReference type="AlphaFoldDB" id="Q2FRX2"/>
<comment type="pathway">
    <text evidence="1">Cofactor biosynthesis; riboflavin biosynthesis.</text>
</comment>
<dbReference type="EMBL" id="CP000254">
    <property type="protein sequence ID" value="ABD42272.1"/>
    <property type="molecule type" value="Genomic_DNA"/>
</dbReference>
<keyword evidence="5" id="KW-0521">NADP</keyword>
<dbReference type="InterPro" id="IPR011549">
    <property type="entry name" value="RibD_C"/>
</dbReference>
<evidence type="ECO:0000256" key="3">
    <source>
        <dbReference type="ARBA" id="ARBA00011738"/>
    </source>
</evidence>
<evidence type="ECO:0000256" key="4">
    <source>
        <dbReference type="ARBA" id="ARBA00022619"/>
    </source>
</evidence>
<dbReference type="GeneID" id="3923260"/>
<dbReference type="HOGENOM" id="CLU_036590_4_1_2"/>
<dbReference type="PANTHER" id="PTHR38011:SF7">
    <property type="entry name" value="2,5-DIAMINO-6-RIBOSYLAMINO-4(3H)-PYRIMIDINONE 5'-PHOSPHATE REDUCTASE"/>
    <property type="match status" value="1"/>
</dbReference>
<accession>Q2FRX2</accession>
<dbReference type="Proteomes" id="UP000001941">
    <property type="component" value="Chromosome"/>
</dbReference>
<reference evidence="12" key="1">
    <citation type="journal article" date="2016" name="Stand. Genomic Sci.">
        <title>Complete genome sequence of Methanospirillum hungatei type strain JF1.</title>
        <authorList>
            <person name="Gunsalus R.P."/>
            <person name="Cook L.E."/>
            <person name="Crable B."/>
            <person name="Rohlin L."/>
            <person name="McDonald E."/>
            <person name="Mouttaki H."/>
            <person name="Sieber J.R."/>
            <person name="Poweleit N."/>
            <person name="Zhou H."/>
            <person name="Lapidus A.L."/>
            <person name="Daligault H.E."/>
            <person name="Land M."/>
            <person name="Gilna P."/>
            <person name="Ivanova N."/>
            <person name="Kyrpides N."/>
            <person name="Culley D.E."/>
            <person name="McInerney M.J."/>
        </authorList>
    </citation>
    <scope>NUCLEOTIDE SEQUENCE [LARGE SCALE GENOMIC DNA]</scope>
    <source>
        <strain evidence="12">ATCC 27890 / DSM 864 / NBRC 100397 / JF-1</strain>
    </source>
</reference>
<evidence type="ECO:0000256" key="8">
    <source>
        <dbReference type="ARBA" id="ARBA00049020"/>
    </source>
</evidence>
<evidence type="ECO:0000256" key="1">
    <source>
        <dbReference type="ARBA" id="ARBA00005104"/>
    </source>
</evidence>
<dbReference type="NCBIfam" id="TIGR01508">
    <property type="entry name" value="rib_reduct_arch"/>
    <property type="match status" value="1"/>
</dbReference>
<dbReference type="InterPro" id="IPR006401">
    <property type="entry name" value="Rib_reduct_arc"/>
</dbReference>
<keyword evidence="6 11" id="KW-0560">Oxidoreductase</keyword>
<evidence type="ECO:0000259" key="10">
    <source>
        <dbReference type="Pfam" id="PF01872"/>
    </source>
</evidence>
<dbReference type="InterPro" id="IPR024072">
    <property type="entry name" value="DHFR-like_dom_sf"/>
</dbReference>
<protein>
    <recommendedName>
        <fullName evidence="9">2,5-diamino-6-(ribosylamino)-4(3H)-pyrimidinone 5'-phosphate reductase</fullName>
        <ecNumber evidence="9">1.1.1.302</ecNumber>
    </recommendedName>
</protein>
<dbReference type="eggNOG" id="arCOG01484">
    <property type="taxonomic scope" value="Archaea"/>
</dbReference>
<keyword evidence="12" id="KW-1185">Reference proteome</keyword>
<gene>
    <name evidence="11" type="ordered locus">Mhun_2575</name>
</gene>
<keyword evidence="4" id="KW-0686">Riboflavin biosynthesis</keyword>